<dbReference type="PANTHER" id="PTHR47510">
    <property type="entry name" value="REVERSE TRANSCRIPTASE DOMAIN-CONTAINING PROTEIN"/>
    <property type="match status" value="1"/>
</dbReference>
<reference evidence="1" key="1">
    <citation type="journal article" date="2023" name="G3 (Bethesda)">
        <title>Whole genome assembly and annotation of the endangered Caribbean coral Acropora cervicornis.</title>
        <authorList>
            <person name="Selwyn J.D."/>
            <person name="Vollmer S.V."/>
        </authorList>
    </citation>
    <scope>NUCLEOTIDE SEQUENCE</scope>
    <source>
        <strain evidence="1">K2</strain>
    </source>
</reference>
<organism evidence="1 2">
    <name type="scientific">Acropora cervicornis</name>
    <name type="common">Staghorn coral</name>
    <dbReference type="NCBI Taxonomy" id="6130"/>
    <lineage>
        <taxon>Eukaryota</taxon>
        <taxon>Metazoa</taxon>
        <taxon>Cnidaria</taxon>
        <taxon>Anthozoa</taxon>
        <taxon>Hexacorallia</taxon>
        <taxon>Scleractinia</taxon>
        <taxon>Astrocoeniina</taxon>
        <taxon>Acroporidae</taxon>
        <taxon>Acropora</taxon>
    </lineage>
</organism>
<evidence type="ECO:0000313" key="1">
    <source>
        <dbReference type="EMBL" id="KAK2555121.1"/>
    </source>
</evidence>
<reference evidence="1" key="2">
    <citation type="journal article" date="2023" name="Science">
        <title>Genomic signatures of disease resistance in endangered staghorn corals.</title>
        <authorList>
            <person name="Vollmer S.V."/>
            <person name="Selwyn J.D."/>
            <person name="Despard B.A."/>
            <person name="Roesel C.L."/>
        </authorList>
    </citation>
    <scope>NUCLEOTIDE SEQUENCE</scope>
    <source>
        <strain evidence="1">K2</strain>
    </source>
</reference>
<sequence>MQTYELGDATEGQTVEKVMSHGAVTKRRCYVLTDHTRTASKATQVPLDKNLKLAITEVFAKELADNKPVSTNEVRNKTTLHRTLRPLAADSSSVKKVSNYIAYQQRKSSSQSHLPSSVASVTSRVGNWLHFICDNQERAKVDCHTGASLNRTRIDYRSNFKLSYPVSKSSKHGLICVALPCKVFLMDLIVHMDIEINPGPNFFVEHFAKCFPFINTTSHVADSPLQHIMYSKHQLLDLRCKYSISDSSFYLLKDLQILNTRGLRAGVKSRSKLHQIPIIVNRRNMAATRVNSTGANLHNLSWLHADLPDSAIGIGSYDVHRKDRSGHRGGGVTAFVSSSVPCKRLKNMEHPDFECLWLNLRPHRLTRSVTSIYFAVAYNPPNSPVQNDLVSYLSDSVDSIPGQYPDCGTVVDKPTRSDSILDLIVTDLSQFYSSPECKAPLGSSDQSIVFWQLNRACVSKATRSNANKFPLRRMPESALCAFGSWVSTQEWADVFSHTSISDCVLAFTAKVNSTIDLFFPLKMVPSHPNKKPWMTPRIKDLILQRQQAFSSSDHSLWRLLRNKVARAIASSKQSYHTNQVSCLKSHIKQLHGKSSSYLNFTISHNGSILSDTLLPDFLNHFFASVSDDFSPLNYCTLPAFLPSPKQLPVVSVYEVKSKLANITVSKAAGPDGSLNRNSDELAYPVTELFNRSFEAGLFPELWKQSFISPIPKKKKNEVLESIWKQHTDEMEVLQGNVFHVCGKQCYLEFQPSADMSWQSWANSELNQATTFPSPYANVSKGNMCTMGATIGLREEDLFKPYTMEIRNCHVVKVENFMNSLACSMSQKNKPAQKLQFMAENGIRQLGPSRIGHFAERQCQEPRGSTDRYIYIDILSTSTVRQSTDQRAVTEKPRVFVSHDDGAGQRPTQIDMINDSNSKFVSNLGNAISHFQKETSTELGCRLGYFASVIKDHYSDEA</sequence>
<dbReference type="InterPro" id="IPR036691">
    <property type="entry name" value="Endo/exonu/phosph_ase_sf"/>
</dbReference>
<proteinExistence type="predicted"/>
<dbReference type="PANTHER" id="PTHR47510:SF3">
    <property type="entry name" value="ENDO_EXONUCLEASE_PHOSPHATASE DOMAIN-CONTAINING PROTEIN"/>
    <property type="match status" value="1"/>
</dbReference>
<protein>
    <submittedName>
        <fullName evidence="1">Uncharacterized protein</fullName>
    </submittedName>
</protein>
<evidence type="ECO:0000313" key="2">
    <source>
        <dbReference type="Proteomes" id="UP001249851"/>
    </source>
</evidence>
<keyword evidence="2" id="KW-1185">Reference proteome</keyword>
<dbReference type="Proteomes" id="UP001249851">
    <property type="component" value="Unassembled WGS sequence"/>
</dbReference>
<name>A0AAD9UZ08_ACRCE</name>
<dbReference type="Gene3D" id="3.60.10.10">
    <property type="entry name" value="Endonuclease/exonuclease/phosphatase"/>
    <property type="match status" value="1"/>
</dbReference>
<dbReference type="AlphaFoldDB" id="A0AAD9UZ08"/>
<gene>
    <name evidence="1" type="ORF">P5673_023089</name>
</gene>
<comment type="caution">
    <text evidence="1">The sequence shown here is derived from an EMBL/GenBank/DDBJ whole genome shotgun (WGS) entry which is preliminary data.</text>
</comment>
<accession>A0AAD9UZ08</accession>
<dbReference type="EMBL" id="JARQWQ010000064">
    <property type="protein sequence ID" value="KAK2555121.1"/>
    <property type="molecule type" value="Genomic_DNA"/>
</dbReference>